<protein>
    <recommendedName>
        <fullName evidence="1">DnaJ homologue subfamily C GRV2/DNAJC13 N-terminal domain-containing protein</fullName>
    </recommendedName>
</protein>
<name>A0A6A4DDN1_9STRA</name>
<dbReference type="PANTHER" id="PTHR36983">
    <property type="entry name" value="DNAJ HOMOLOG SUBFAMILY C MEMBER 13"/>
    <property type="match status" value="1"/>
</dbReference>
<sequence>MICSNPTKDLPSRAVIGRFLAKSDFRTRIPLQAPPRAPVRVMALPRSDDSDSDAELQQLKQKLHPLVFGRDLATLDARFVPRGPETTGFDVEPRASSFYGALPAGAQDEEEDEDEEDAESLVEAPTNRYAGIIYAARFFVTRVGFLRSAKRLMVLSSSHLTVVDPYSDEVKERYAFDNIKEITIASDSGGHNADRAFTVFIGKNLKETYTCRCRQQLLSAYYQLRERASSFRKDEIDAATADALSAVGATADNSWATGSGGPAASNANLLGSGMYFDSLFQLCGKTFTMTKLSTTRSIAIHPVKVDVLLAVRAASLDRLDPQTRTTLSSILLIDIVKIQRVNTNSNELVLYFENNRVHRYWCDSREPFIQAIANNLRSWLSVSLFVEEVSDSCEFDALTSTRDIPQPVTFEIPVLKISKNNKLQLRLLGLTALAIIERDPVTRKTMASHSLNDIFNVVIYPSISSSQEDPDCEASEGLSGKFALELKHGLTRRYICLSSTISRRDKDVSLGLQRASSQHENELRQIIGDIAGDINVPDWLKVAGATTLLSPKEARSLFLSNMIEMCRMNKLHVPWSTEETKIACKEGTWGTEVHPEWEDILLRKLVNLNFIPNLVTNESISLIYHQLVQFNRNIPLGGLRQRDRRAFASLMKLLENFKEYSVAQLNSPSNTDAPIPTTEFQVELLLAIQRLLCTRGVFEEIPSSQYKNSIEVIMELLHSPMEELKIRDS</sequence>
<evidence type="ECO:0000259" key="1">
    <source>
        <dbReference type="Pfam" id="PF19432"/>
    </source>
</evidence>
<comment type="caution">
    <text evidence="2">The sequence shown here is derived from an EMBL/GenBank/DDBJ whole genome shotgun (WGS) entry which is preliminary data.</text>
</comment>
<dbReference type="GO" id="GO:0010008">
    <property type="term" value="C:endosome membrane"/>
    <property type="evidence" value="ECO:0007669"/>
    <property type="project" value="TreeGrafter"/>
</dbReference>
<dbReference type="GO" id="GO:0006898">
    <property type="term" value="P:receptor-mediated endocytosis"/>
    <property type="evidence" value="ECO:0007669"/>
    <property type="project" value="TreeGrafter"/>
</dbReference>
<organism evidence="2 3">
    <name type="scientific">Phytophthora fragariae</name>
    <dbReference type="NCBI Taxonomy" id="53985"/>
    <lineage>
        <taxon>Eukaryota</taxon>
        <taxon>Sar</taxon>
        <taxon>Stramenopiles</taxon>
        <taxon>Oomycota</taxon>
        <taxon>Peronosporomycetes</taxon>
        <taxon>Peronosporales</taxon>
        <taxon>Peronosporaceae</taxon>
        <taxon>Phytophthora</taxon>
    </lineage>
</organism>
<dbReference type="GO" id="GO:2000641">
    <property type="term" value="P:regulation of early endosome to late endosome transport"/>
    <property type="evidence" value="ECO:0007669"/>
    <property type="project" value="InterPro"/>
</dbReference>
<reference evidence="2 3" key="1">
    <citation type="submission" date="2018-08" db="EMBL/GenBank/DDBJ databases">
        <title>Genomic investigation of the strawberry pathogen Phytophthora fragariae indicates pathogenicity is determined by transcriptional variation in three key races.</title>
        <authorList>
            <person name="Adams T.M."/>
            <person name="Armitage A.D."/>
            <person name="Sobczyk M.K."/>
            <person name="Bates H.J."/>
            <person name="Dunwell J.M."/>
            <person name="Nellist C.F."/>
            <person name="Harrison R.J."/>
        </authorList>
    </citation>
    <scope>NUCLEOTIDE SEQUENCE [LARGE SCALE GENOMIC DNA]</scope>
    <source>
        <strain evidence="2 3">A4</strain>
    </source>
</reference>
<evidence type="ECO:0000313" key="3">
    <source>
        <dbReference type="Proteomes" id="UP000437068"/>
    </source>
</evidence>
<evidence type="ECO:0000313" key="2">
    <source>
        <dbReference type="EMBL" id="KAE9305457.1"/>
    </source>
</evidence>
<dbReference type="GO" id="GO:0007032">
    <property type="term" value="P:endosome organization"/>
    <property type="evidence" value="ECO:0007669"/>
    <property type="project" value="InterPro"/>
</dbReference>
<dbReference type="PANTHER" id="PTHR36983:SF2">
    <property type="entry name" value="DNAJ HOMOLOG SUBFAMILY C MEMBER 13"/>
    <property type="match status" value="1"/>
</dbReference>
<dbReference type="Proteomes" id="UP000437068">
    <property type="component" value="Unassembled WGS sequence"/>
</dbReference>
<dbReference type="EMBL" id="QXGE01000707">
    <property type="protein sequence ID" value="KAE9305457.1"/>
    <property type="molecule type" value="Genomic_DNA"/>
</dbReference>
<feature type="domain" description="DnaJ homologue subfamily C GRV2/DNAJC13 N-terminal" evidence="1">
    <location>
        <begin position="297"/>
        <end position="458"/>
    </location>
</feature>
<dbReference type="Pfam" id="PF19432">
    <property type="entry name" value="RME-8_N"/>
    <property type="match status" value="1"/>
</dbReference>
<dbReference type="InterPro" id="IPR044978">
    <property type="entry name" value="GRV2/DNAJC13"/>
</dbReference>
<gene>
    <name evidence="2" type="ORF">PF001_g12592</name>
</gene>
<accession>A0A6A4DDN1</accession>
<dbReference type="InterPro" id="IPR045802">
    <property type="entry name" value="GRV2/DNAJC13_N"/>
</dbReference>
<dbReference type="AlphaFoldDB" id="A0A6A4DDN1"/>
<proteinExistence type="predicted"/>